<dbReference type="EMBL" id="RQFO01000001">
    <property type="protein sequence ID" value="TGL06935.1"/>
    <property type="molecule type" value="Genomic_DNA"/>
</dbReference>
<evidence type="ECO:0000313" key="3">
    <source>
        <dbReference type="Proteomes" id="UP000297465"/>
    </source>
</evidence>
<name>A0ABY2LWD7_9LEPT</name>
<dbReference type="Proteomes" id="UP000297465">
    <property type="component" value="Unassembled WGS sequence"/>
</dbReference>
<evidence type="ECO:0000313" key="2">
    <source>
        <dbReference type="EMBL" id="TGL06935.1"/>
    </source>
</evidence>
<feature type="region of interest" description="Disordered" evidence="1">
    <location>
        <begin position="55"/>
        <end position="74"/>
    </location>
</feature>
<protein>
    <submittedName>
        <fullName evidence="2">DUF1318 domain-containing protein</fullName>
    </submittedName>
</protein>
<reference evidence="3" key="1">
    <citation type="journal article" date="2019" name="PLoS Negl. Trop. Dis.">
        <title>Revisiting the worldwide diversity of Leptospira species in the environment.</title>
        <authorList>
            <person name="Vincent A.T."/>
            <person name="Schiettekatte O."/>
            <person name="Bourhy P."/>
            <person name="Veyrier F.J."/>
            <person name="Picardeau M."/>
        </authorList>
    </citation>
    <scope>NUCLEOTIDE SEQUENCE [LARGE SCALE GENOMIC DNA]</scope>
    <source>
        <strain evidence="3">201800278</strain>
    </source>
</reference>
<feature type="compositionally biased region" description="Basic and acidic residues" evidence="1">
    <location>
        <begin position="62"/>
        <end position="74"/>
    </location>
</feature>
<proteinExistence type="predicted"/>
<gene>
    <name evidence="2" type="ORF">EHQ31_00750</name>
</gene>
<keyword evidence="3" id="KW-1185">Reference proteome</keyword>
<sequence length="195" mass="22553">MKRLVFLFLMLGCKSIVDLKVPPITITNAQTAAEKQMVGEDRELEKEGWMIASIQSSSNGRSNREKSANDDSDPEIKAHRIRLNYLLPEVKQYKLHGIVGETPAGFIKLNPLGLNLPTYSQYEIPAKRKRVEDVIVFLNESRKAIWEKEVQNQKKRGKKEEELIKYKQSLMEEYYKSVSAGEYFETISGRWEKLQ</sequence>
<organism evidence="2 3">
    <name type="scientific">Leptospira montravelensis</name>
    <dbReference type="NCBI Taxonomy" id="2484961"/>
    <lineage>
        <taxon>Bacteria</taxon>
        <taxon>Pseudomonadati</taxon>
        <taxon>Spirochaetota</taxon>
        <taxon>Spirochaetia</taxon>
        <taxon>Leptospirales</taxon>
        <taxon>Leptospiraceae</taxon>
        <taxon>Leptospira</taxon>
    </lineage>
</organism>
<dbReference type="RefSeq" id="WP_135570897.1">
    <property type="nucleotide sequence ID" value="NZ_RQFN01000011.1"/>
</dbReference>
<evidence type="ECO:0000256" key="1">
    <source>
        <dbReference type="SAM" id="MobiDB-lite"/>
    </source>
</evidence>
<accession>A0ABY2LWD7</accession>
<comment type="caution">
    <text evidence="2">The sequence shown here is derived from an EMBL/GenBank/DDBJ whole genome shotgun (WGS) entry which is preliminary data.</text>
</comment>